<dbReference type="EMBL" id="OL415005">
    <property type="protein sequence ID" value="UVG41555.1"/>
    <property type="molecule type" value="Genomic_DNA"/>
</dbReference>
<dbReference type="Gene3D" id="2.40.30.220">
    <property type="entry name" value="Photosystem II Psb28"/>
    <property type="match status" value="1"/>
</dbReference>
<dbReference type="RefSeq" id="YP_010472090.1">
    <property type="nucleotide sequence ID" value="NC_066075.1"/>
</dbReference>
<dbReference type="GeneID" id="74849431"/>
<dbReference type="FunFam" id="2.40.30.220:FF:000001">
    <property type="entry name" value="Photosystem II reaction center Psb28 protein"/>
    <property type="match status" value="1"/>
</dbReference>
<keyword evidence="1 12" id="KW-0150">Chloroplast</keyword>
<dbReference type="AlphaFoldDB" id="A0A976YH81"/>
<evidence type="ECO:0000256" key="10">
    <source>
        <dbReference type="HAMAP-Rule" id="MF_01370"/>
    </source>
</evidence>
<reference evidence="12" key="2">
    <citation type="journal article" date="2022" name="Int J Environ Res Public Health">
        <title>Comparative Analysis of Bacillariophyceae Chloroplast Genomes Uncovers Extensive Genome Rearrangements Associated with Speciation.</title>
        <authorList>
            <person name="Wang Y."/>
            <person name="Wang J."/>
            <person name="Chen Y."/>
            <person name="Liu S."/>
            <person name="Zhao Y."/>
            <person name="Chen N."/>
        </authorList>
    </citation>
    <scope>NUCLEOTIDE SEQUENCE</scope>
    <source>
        <strain evidence="12">Jiaozhou Bay in China</strain>
    </source>
</reference>
<dbReference type="GO" id="GO:0009523">
    <property type="term" value="C:photosystem II"/>
    <property type="evidence" value="ECO:0007669"/>
    <property type="project" value="UniProtKB-KW"/>
</dbReference>
<dbReference type="NCBIfam" id="TIGR03047">
    <property type="entry name" value="PS_II_psb28"/>
    <property type="match status" value="1"/>
</dbReference>
<accession>A0A976YH81</accession>
<keyword evidence="2 10" id="KW-0602">Photosynthesis</keyword>
<evidence type="ECO:0000256" key="1">
    <source>
        <dbReference type="ARBA" id="ARBA00022528"/>
    </source>
</evidence>
<keyword evidence="5 10" id="KW-0472">Membrane</keyword>
<comment type="subunit">
    <text evidence="9 10">Part of the photosystem II complex.</text>
</comment>
<evidence type="ECO:0000256" key="7">
    <source>
        <dbReference type="ARBA" id="ARBA00060414"/>
    </source>
</evidence>
<organism evidence="12">
    <name type="scientific">Navicula arenaria</name>
    <dbReference type="NCBI Taxonomy" id="355634"/>
    <lineage>
        <taxon>Eukaryota</taxon>
        <taxon>Sar</taxon>
        <taxon>Stramenopiles</taxon>
        <taxon>Ochrophyta</taxon>
        <taxon>Bacillariophyta</taxon>
        <taxon>Bacillariophyceae</taxon>
        <taxon>Bacillariophycidae</taxon>
        <taxon>Naviculales</taxon>
        <taxon>Naviculaceae</taxon>
        <taxon>Navicula</taxon>
    </lineage>
</organism>
<evidence type="ECO:0000256" key="8">
    <source>
        <dbReference type="ARBA" id="ARBA00060947"/>
    </source>
</evidence>
<comment type="subcellular location">
    <subcellularLocation>
        <location evidence="7">Plastid thylakoid membrane</location>
        <topology evidence="7">Peripheral membrane protein</topology>
    </subcellularLocation>
    <subcellularLocation>
        <location evidence="10">Plastid</location>
        <location evidence="10">Chloroplast thylakoid membrane</location>
        <topology evidence="10">Peripheral membrane protein</topology>
        <orientation evidence="10">Stromal side</orientation>
    </subcellularLocation>
</comment>
<keyword evidence="3 12" id="KW-0934">Plastid</keyword>
<evidence type="ECO:0000256" key="4">
    <source>
        <dbReference type="ARBA" id="ARBA00023078"/>
    </source>
</evidence>
<dbReference type="Pfam" id="PF03912">
    <property type="entry name" value="Psb28"/>
    <property type="match status" value="1"/>
</dbReference>
<evidence type="ECO:0000256" key="2">
    <source>
        <dbReference type="ARBA" id="ARBA00022531"/>
    </source>
</evidence>
<reference evidence="12" key="1">
    <citation type="submission" date="2021-11" db="EMBL/GenBank/DDBJ databases">
        <authorList>
            <person name="Wang Y."/>
            <person name="Chen N."/>
        </authorList>
    </citation>
    <scope>NUCLEOTIDE SEQUENCE</scope>
    <source>
        <strain evidence="12">Jiaozhou Bay in China</strain>
    </source>
</reference>
<geneLocation type="chloroplast" evidence="12"/>
<keyword evidence="6 10" id="KW-0604">Photosystem II</keyword>
<evidence type="ECO:0000256" key="9">
    <source>
        <dbReference type="ARBA" id="ARBA00062039"/>
    </source>
</evidence>
<name>A0A976YH81_9STRA</name>
<keyword evidence="4 10" id="KW-0793">Thylakoid</keyword>
<evidence type="ECO:0000313" key="12">
    <source>
        <dbReference type="EMBL" id="UVG41555.1"/>
    </source>
</evidence>
<evidence type="ECO:0000256" key="5">
    <source>
        <dbReference type="ARBA" id="ARBA00023136"/>
    </source>
</evidence>
<dbReference type="PANTHER" id="PTHR34963">
    <property type="match status" value="1"/>
</dbReference>
<dbReference type="GO" id="GO:0015979">
    <property type="term" value="P:photosynthesis"/>
    <property type="evidence" value="ECO:0007669"/>
    <property type="project" value="UniProtKB-UniRule"/>
</dbReference>
<evidence type="ECO:0000256" key="3">
    <source>
        <dbReference type="ARBA" id="ARBA00022640"/>
    </source>
</evidence>
<sequence length="123" mass="14054">MLLIINVIMEAKIQFIKGLDEKVLPDVRLTRSRDGSTGTATFRFKNPNILNKSTAKEGEITGMYLIDEEGTLETRDVNARFVNGKPEAIESIYIMKSPKAWDRFMRFMERYGETNGLVFTKAN</sequence>
<dbReference type="InterPro" id="IPR005610">
    <property type="entry name" value="PSII_Psb28_class-1"/>
</dbReference>
<protein>
    <recommendedName>
        <fullName evidence="10 11">Photosystem II reaction center Psb28 protein</fullName>
    </recommendedName>
    <alternativeName>
        <fullName evidence="10">Photosystem II 13 kDa protein</fullName>
    </alternativeName>
    <alternativeName>
        <fullName evidence="10">Photosystem II reaction center W protein</fullName>
    </alternativeName>
</protein>
<dbReference type="PANTHER" id="PTHR34963:SF2">
    <property type="entry name" value="PHOTOSYSTEM II REACTION CENTER PSB28 PROTEIN, CHLOROPLASTIC"/>
    <property type="match status" value="1"/>
</dbReference>
<dbReference type="HAMAP" id="MF_01370">
    <property type="entry name" value="PSII_Psb28"/>
    <property type="match status" value="1"/>
</dbReference>
<proteinExistence type="inferred from homology"/>
<comment type="similarity">
    <text evidence="8 10 11">Belongs to the Psb28 family.</text>
</comment>
<evidence type="ECO:0000256" key="6">
    <source>
        <dbReference type="ARBA" id="ARBA00023276"/>
    </source>
</evidence>
<dbReference type="InterPro" id="IPR038676">
    <property type="entry name" value="Psb28_c1_sf"/>
</dbReference>
<gene>
    <name evidence="10 12" type="primary">psbW</name>
    <name evidence="10" type="synonym">psb28</name>
</gene>
<evidence type="ECO:0000256" key="11">
    <source>
        <dbReference type="RuleBase" id="RU003509"/>
    </source>
</evidence>
<dbReference type="GO" id="GO:0009535">
    <property type="term" value="C:chloroplast thylakoid membrane"/>
    <property type="evidence" value="ECO:0007669"/>
    <property type="project" value="UniProtKB-SubCell"/>
</dbReference>